<dbReference type="GeneID" id="140599870"/>
<feature type="compositionally biased region" description="Pro residues" evidence="1">
    <location>
        <begin position="255"/>
        <end position="270"/>
    </location>
</feature>
<gene>
    <name evidence="3" type="primary">TMDD1</name>
</gene>
<name>A0ABM5B2U0_VULVU</name>
<feature type="region of interest" description="Disordered" evidence="1">
    <location>
        <begin position="248"/>
        <end position="278"/>
    </location>
</feature>
<feature type="region of interest" description="Disordered" evidence="1">
    <location>
        <begin position="337"/>
        <end position="395"/>
    </location>
</feature>
<dbReference type="Proteomes" id="UP001652641">
    <property type="component" value="Chromosome 8"/>
</dbReference>
<evidence type="ECO:0000313" key="2">
    <source>
        <dbReference type="Proteomes" id="UP001652641"/>
    </source>
</evidence>
<keyword evidence="3" id="KW-0472">Membrane</keyword>
<feature type="region of interest" description="Disordered" evidence="1">
    <location>
        <begin position="1"/>
        <end position="35"/>
    </location>
</feature>
<dbReference type="RefSeq" id="XP_072621359.1">
    <property type="nucleotide sequence ID" value="XM_072765258.1"/>
</dbReference>
<protein>
    <submittedName>
        <fullName evidence="3">Transmembrane and death domain protein 1</fullName>
    </submittedName>
</protein>
<sequence>MHLTDVDDWATGARPQAGVSIQGPGMPASRGTGCPPTPTRNCLQLWLPGAWPPLPHRVAAPPLPHRAAAPPPAGVRSSSATVGAAVTTGGAMAARALALALWGWALGPAGTLDAMGPHAAVRLAELLTPEECDHFQSLLKTPEPDVEAELARLSEDRLARARTPGPTSAPPGGRWRWRWLRRARARRAAAEPAGESEGCRQALAAWLVDEASTLPWDRVARALRRSGRPDVARELGKNLHQQATLQLRKSSLRPAPRPASGPAPGPGPAPRPRRAAPREPAWDELQLIVERLPQAPFARSPAGWVWPLALGLATGFVGALGAGALLIPLTLWLTGGDGPGPDPDPGPGPGPPRRRPARARGGREARPLLPAGPLEPPRVWAARGRRAPSPPCPRL</sequence>
<keyword evidence="2" id="KW-1185">Reference proteome</keyword>
<evidence type="ECO:0000313" key="3">
    <source>
        <dbReference type="RefSeq" id="XP_072621359.1"/>
    </source>
</evidence>
<proteinExistence type="predicted"/>
<accession>A0ABM5B2U0</accession>
<feature type="compositionally biased region" description="Pro residues" evidence="1">
    <location>
        <begin position="340"/>
        <end position="351"/>
    </location>
</feature>
<organism evidence="2 3">
    <name type="scientific">Vulpes vulpes</name>
    <name type="common">Red fox</name>
    <dbReference type="NCBI Taxonomy" id="9627"/>
    <lineage>
        <taxon>Eukaryota</taxon>
        <taxon>Metazoa</taxon>
        <taxon>Chordata</taxon>
        <taxon>Craniata</taxon>
        <taxon>Vertebrata</taxon>
        <taxon>Euteleostomi</taxon>
        <taxon>Mammalia</taxon>
        <taxon>Eutheria</taxon>
        <taxon>Laurasiatheria</taxon>
        <taxon>Carnivora</taxon>
        <taxon>Caniformia</taxon>
        <taxon>Canidae</taxon>
        <taxon>Vulpes</taxon>
    </lineage>
</organism>
<keyword evidence="3" id="KW-0812">Transmembrane</keyword>
<evidence type="ECO:0000256" key="1">
    <source>
        <dbReference type="SAM" id="MobiDB-lite"/>
    </source>
</evidence>
<reference evidence="3" key="1">
    <citation type="submission" date="2025-08" db="UniProtKB">
        <authorList>
            <consortium name="RefSeq"/>
        </authorList>
    </citation>
    <scope>IDENTIFICATION</scope>
    <source>
        <tissue evidence="3">Cell line</tissue>
    </source>
</reference>